<comment type="caution">
    <text evidence="1">The sequence shown here is derived from an EMBL/GenBank/DDBJ whole genome shotgun (WGS) entry which is preliminary data.</text>
</comment>
<organism evidence="1 2">
    <name type="scientific">Trypanosoma theileri</name>
    <dbReference type="NCBI Taxonomy" id="67003"/>
    <lineage>
        <taxon>Eukaryota</taxon>
        <taxon>Discoba</taxon>
        <taxon>Euglenozoa</taxon>
        <taxon>Kinetoplastea</taxon>
        <taxon>Metakinetoplastina</taxon>
        <taxon>Trypanosomatida</taxon>
        <taxon>Trypanosomatidae</taxon>
        <taxon>Trypanosoma</taxon>
    </lineage>
</organism>
<proteinExistence type="predicted"/>
<dbReference type="Proteomes" id="UP000192257">
    <property type="component" value="Unassembled WGS sequence"/>
</dbReference>
<evidence type="ECO:0000313" key="1">
    <source>
        <dbReference type="EMBL" id="ORC80837.1"/>
    </source>
</evidence>
<dbReference type="RefSeq" id="XP_028876819.1">
    <property type="nucleotide sequence ID" value="XM_029031886.1"/>
</dbReference>
<gene>
    <name evidence="1" type="ORF">TM35_001401000</name>
</gene>
<dbReference type="AlphaFoldDB" id="A0A1X0NE46"/>
<evidence type="ECO:0000313" key="2">
    <source>
        <dbReference type="Proteomes" id="UP000192257"/>
    </source>
</evidence>
<protein>
    <submittedName>
        <fullName evidence="1">Uncharacterized protein</fullName>
    </submittedName>
</protein>
<dbReference type="GeneID" id="39991666"/>
<dbReference type="EMBL" id="NBCO01000140">
    <property type="protein sequence ID" value="ORC80837.1"/>
    <property type="molecule type" value="Genomic_DNA"/>
</dbReference>
<keyword evidence="2" id="KW-1185">Reference proteome</keyword>
<accession>A0A1X0NE46</accession>
<name>A0A1X0NE46_9TRYP</name>
<dbReference type="VEuPathDB" id="TriTrypDB:TM35_001401000"/>
<sequence length="104" mass="12178">MHLIQNLRILRTSTTVQRKNLNRLTTTKLLKDKQLSLRMLMLLRTVQRLNQQRTLPIFPIMRNRPLLPPPQQQHFLLNSQTTRRVMQTAAAAVSSVLCGCVYHY</sequence>
<reference evidence="1 2" key="1">
    <citation type="submission" date="2017-03" db="EMBL/GenBank/DDBJ databases">
        <title>An alternative strategy for trypanosome survival in the mammalian bloodstream revealed through genome and transcriptome analysis of the ubiquitous bovine parasite Trypanosoma (Megatrypanum) theileri.</title>
        <authorList>
            <person name="Kelly S."/>
            <person name="Ivens A."/>
            <person name="Mott A."/>
            <person name="O'Neill E."/>
            <person name="Emms D."/>
            <person name="Macleod O."/>
            <person name="Voorheis P."/>
            <person name="Matthews J."/>
            <person name="Matthews K."/>
            <person name="Carrington M."/>
        </authorList>
    </citation>
    <scope>NUCLEOTIDE SEQUENCE [LARGE SCALE GENOMIC DNA]</scope>
    <source>
        <strain evidence="1">Edinburgh</strain>
    </source>
</reference>